<dbReference type="Proteomes" id="UP001141259">
    <property type="component" value="Unassembled WGS sequence"/>
</dbReference>
<proteinExistence type="predicted"/>
<dbReference type="GO" id="GO:0004061">
    <property type="term" value="F:arylformamidase activity"/>
    <property type="evidence" value="ECO:0007669"/>
    <property type="project" value="InterPro"/>
</dbReference>
<dbReference type="Pfam" id="PF04199">
    <property type="entry name" value="Cyclase"/>
    <property type="match status" value="1"/>
</dbReference>
<gene>
    <name evidence="1" type="ORF">NZH93_29305</name>
</gene>
<dbReference type="SUPFAM" id="SSF102198">
    <property type="entry name" value="Putative cyclase"/>
    <property type="match status" value="1"/>
</dbReference>
<dbReference type="RefSeq" id="WP_259626470.1">
    <property type="nucleotide sequence ID" value="NZ_JANYMP010000016.1"/>
</dbReference>
<sequence length="238" mass="25448">MLGDYRVVNLSHVNDPARTSLYPGDPEFTVTTVATVAEDGFHLRLVQQGEHTGTHWGAPSHFNADQPGADELDTEDLFLPAVKVDVRSRCAADPDHAVTADDLRAWEAEHGPIPPECAVVLHTGWEDRWGTPAFANADAGGRLHQPGFSPAAVEWLLETGALGRRGALGTDTFGPDVGVDETYAVSKLLYREHRISLEVLANLAELPVRGAWILVGGTVNRGGSGSPASVYALMPKNG</sequence>
<dbReference type="PANTHER" id="PTHR31118:SF12">
    <property type="entry name" value="CYCLASE-LIKE PROTEIN 2"/>
    <property type="match status" value="1"/>
</dbReference>
<dbReference type="EMBL" id="JANYMP010000016">
    <property type="protein sequence ID" value="MCS7480974.1"/>
    <property type="molecule type" value="Genomic_DNA"/>
</dbReference>
<keyword evidence="2" id="KW-1185">Reference proteome</keyword>
<evidence type="ECO:0000313" key="2">
    <source>
        <dbReference type="Proteomes" id="UP001141259"/>
    </source>
</evidence>
<accession>A0A9X3A2T3</accession>
<dbReference type="PANTHER" id="PTHR31118">
    <property type="entry name" value="CYCLASE-LIKE PROTEIN 2"/>
    <property type="match status" value="1"/>
</dbReference>
<dbReference type="AlphaFoldDB" id="A0A9X3A2T3"/>
<reference evidence="1" key="1">
    <citation type="submission" date="2022-08" db="EMBL/GenBank/DDBJ databases">
        <authorList>
            <person name="Tistechok S."/>
            <person name="Samborskyy M."/>
            <person name="Roman I."/>
        </authorList>
    </citation>
    <scope>NUCLEOTIDE SEQUENCE</scope>
    <source>
        <strain evidence="1">DSM 103496</strain>
    </source>
</reference>
<dbReference type="InterPro" id="IPR037175">
    <property type="entry name" value="KFase_sf"/>
</dbReference>
<dbReference type="GO" id="GO:0019441">
    <property type="term" value="P:L-tryptophan catabolic process to kynurenine"/>
    <property type="evidence" value="ECO:0007669"/>
    <property type="project" value="InterPro"/>
</dbReference>
<name>A0A9X3A2T3_9PSEU</name>
<dbReference type="Gene3D" id="3.50.30.50">
    <property type="entry name" value="Putative cyclase"/>
    <property type="match status" value="1"/>
</dbReference>
<evidence type="ECO:0000313" key="1">
    <source>
        <dbReference type="EMBL" id="MCS7480974.1"/>
    </source>
</evidence>
<comment type="caution">
    <text evidence="1">The sequence shown here is derived from an EMBL/GenBank/DDBJ whole genome shotgun (WGS) entry which is preliminary data.</text>
</comment>
<dbReference type="InterPro" id="IPR007325">
    <property type="entry name" value="KFase/CYL"/>
</dbReference>
<organism evidence="1 2">
    <name type="scientific">Umezawaea endophytica</name>
    <dbReference type="NCBI Taxonomy" id="1654476"/>
    <lineage>
        <taxon>Bacteria</taxon>
        <taxon>Bacillati</taxon>
        <taxon>Actinomycetota</taxon>
        <taxon>Actinomycetes</taxon>
        <taxon>Pseudonocardiales</taxon>
        <taxon>Pseudonocardiaceae</taxon>
        <taxon>Umezawaea</taxon>
    </lineage>
</organism>
<protein>
    <submittedName>
        <fullName evidence="1">Cyclase family protein</fullName>
    </submittedName>
</protein>